<feature type="domain" description="Transposase IS4-like" evidence="1">
    <location>
        <begin position="192"/>
        <end position="372"/>
    </location>
</feature>
<organism evidence="2 3">
    <name type="scientific">Candidatus Merdibacter merdavium</name>
    <dbReference type="NCBI Taxonomy" id="2838692"/>
    <lineage>
        <taxon>Bacteria</taxon>
        <taxon>Bacillati</taxon>
        <taxon>Bacillota</taxon>
        <taxon>Erysipelotrichia</taxon>
        <taxon>Erysipelotrichales</taxon>
        <taxon>Erysipelotrichaceae</taxon>
        <taxon>Merdibacter</taxon>
    </lineage>
</organism>
<comment type="caution">
    <text evidence="2">The sequence shown here is derived from an EMBL/GenBank/DDBJ whole genome shotgun (WGS) entry which is preliminary data.</text>
</comment>
<sequence length="379" mass="43976">MVRLLHNDKSKIMEQIKKRDIDNIVACDNCLIDDVILSMYQRGIIKCLDDGLSDHRKQDHTIPFSLMITLAVSAKMKGMRATSDIPYAIRDHKLLTEMDYNLYMGENAFSEKIILHLLKKYALGDQIAYYNNVIDVICKKEDIHTHIHILNCVKIAENTENTYCENVSLTLGRKENKMSGYKLASLRGLYQDSGIIEEVKIETASVHDSALSRSIIETSSHLHDGDSLLIDQGFISRELINHLKKERNIDVYIPVQRNTAIYDLAIAIAEESDDWKPHPRRKDEMICLVEDVGIYWNDDPEKDVDLNAYVAWTEKDQKYSVFVTTDLHKSAEEIVVMHHMRWEIEEDYRQLKDYWILDDFHHTKQSVITFHLGNVTNHV</sequence>
<dbReference type="InterPro" id="IPR012337">
    <property type="entry name" value="RNaseH-like_sf"/>
</dbReference>
<dbReference type="InterPro" id="IPR002559">
    <property type="entry name" value="Transposase_11"/>
</dbReference>
<dbReference type="AlphaFoldDB" id="A0A9D2SV79"/>
<gene>
    <name evidence="2" type="ORF">H9702_07595</name>
</gene>
<dbReference type="Proteomes" id="UP000823896">
    <property type="component" value="Unassembled WGS sequence"/>
</dbReference>
<proteinExistence type="predicted"/>
<dbReference type="EMBL" id="DWWM01000049">
    <property type="protein sequence ID" value="HJC36973.1"/>
    <property type="molecule type" value="Genomic_DNA"/>
</dbReference>
<dbReference type="GO" id="GO:0006313">
    <property type="term" value="P:DNA transposition"/>
    <property type="evidence" value="ECO:0007669"/>
    <property type="project" value="InterPro"/>
</dbReference>
<name>A0A9D2SV79_9FIRM</name>
<dbReference type="GO" id="GO:0003677">
    <property type="term" value="F:DNA binding"/>
    <property type="evidence" value="ECO:0007669"/>
    <property type="project" value="InterPro"/>
</dbReference>
<dbReference type="SUPFAM" id="SSF53098">
    <property type="entry name" value="Ribonuclease H-like"/>
    <property type="match status" value="1"/>
</dbReference>
<evidence type="ECO:0000259" key="1">
    <source>
        <dbReference type="Pfam" id="PF01609"/>
    </source>
</evidence>
<reference evidence="2" key="1">
    <citation type="journal article" date="2021" name="PeerJ">
        <title>Extensive microbial diversity within the chicken gut microbiome revealed by metagenomics and culture.</title>
        <authorList>
            <person name="Gilroy R."/>
            <person name="Ravi A."/>
            <person name="Getino M."/>
            <person name="Pursley I."/>
            <person name="Horton D.L."/>
            <person name="Alikhan N.F."/>
            <person name="Baker D."/>
            <person name="Gharbi K."/>
            <person name="Hall N."/>
            <person name="Watson M."/>
            <person name="Adriaenssens E.M."/>
            <person name="Foster-Nyarko E."/>
            <person name="Jarju S."/>
            <person name="Secka A."/>
            <person name="Antonio M."/>
            <person name="Oren A."/>
            <person name="Chaudhuri R.R."/>
            <person name="La Ragione R."/>
            <person name="Hildebrand F."/>
            <person name="Pallen M.J."/>
        </authorList>
    </citation>
    <scope>NUCLEOTIDE SEQUENCE</scope>
    <source>
        <strain evidence="2">CHK187-11901</strain>
    </source>
</reference>
<evidence type="ECO:0000313" key="3">
    <source>
        <dbReference type="Proteomes" id="UP000823896"/>
    </source>
</evidence>
<dbReference type="GO" id="GO:0004803">
    <property type="term" value="F:transposase activity"/>
    <property type="evidence" value="ECO:0007669"/>
    <property type="project" value="InterPro"/>
</dbReference>
<evidence type="ECO:0000313" key="2">
    <source>
        <dbReference type="EMBL" id="HJC36973.1"/>
    </source>
</evidence>
<reference evidence="2" key="2">
    <citation type="submission" date="2021-04" db="EMBL/GenBank/DDBJ databases">
        <authorList>
            <person name="Gilroy R."/>
        </authorList>
    </citation>
    <scope>NUCLEOTIDE SEQUENCE</scope>
    <source>
        <strain evidence="2">CHK187-11901</strain>
    </source>
</reference>
<dbReference type="Pfam" id="PF01609">
    <property type="entry name" value="DDE_Tnp_1"/>
    <property type="match status" value="1"/>
</dbReference>
<protein>
    <submittedName>
        <fullName evidence="2">Transposase</fullName>
    </submittedName>
</protein>
<accession>A0A9D2SV79</accession>